<protein>
    <recommendedName>
        <fullName evidence="2">Ice-binding protein C-terminal domain-containing protein</fullName>
    </recommendedName>
</protein>
<comment type="caution">
    <text evidence="3">The sequence shown here is derived from an EMBL/GenBank/DDBJ whole genome shotgun (WGS) entry which is preliminary data.</text>
</comment>
<dbReference type="AlphaFoldDB" id="A0A916W7B9"/>
<feature type="signal peptide" evidence="1">
    <location>
        <begin position="1"/>
        <end position="20"/>
    </location>
</feature>
<evidence type="ECO:0000313" key="4">
    <source>
        <dbReference type="Proteomes" id="UP000648801"/>
    </source>
</evidence>
<accession>A0A916W7B9</accession>
<evidence type="ECO:0000313" key="3">
    <source>
        <dbReference type="EMBL" id="GGA72141.1"/>
    </source>
</evidence>
<keyword evidence="1" id="KW-0732">Signal</keyword>
<sequence>MLKSLVALAAALTLPVVLFADPISGTLSAQGSDTFTSSTITFGTDGEVNGGAGANTGSFSVLSDGTHITFFPAFPSSTPLPYNQGFNTVPTTLQPLTLFTTTASNNEIFNFIMQDYTADYSSGGGCLSGAVCLDVTGDGYFTASGPTAYTSSPGSFTFTSQLVNGQTSTTYSASAIATPAAVPEPASIALLGAGMLGIAGLVRRRMISLG</sequence>
<dbReference type="Proteomes" id="UP000648801">
    <property type="component" value="Unassembled WGS sequence"/>
</dbReference>
<organism evidence="3 4">
    <name type="scientific">Edaphobacter acidisoli</name>
    <dbReference type="NCBI Taxonomy" id="2040573"/>
    <lineage>
        <taxon>Bacteria</taxon>
        <taxon>Pseudomonadati</taxon>
        <taxon>Acidobacteriota</taxon>
        <taxon>Terriglobia</taxon>
        <taxon>Terriglobales</taxon>
        <taxon>Acidobacteriaceae</taxon>
        <taxon>Edaphobacter</taxon>
    </lineage>
</organism>
<evidence type="ECO:0000256" key="1">
    <source>
        <dbReference type="SAM" id="SignalP"/>
    </source>
</evidence>
<evidence type="ECO:0000259" key="2">
    <source>
        <dbReference type="Pfam" id="PF07589"/>
    </source>
</evidence>
<feature type="chain" id="PRO_5037848627" description="Ice-binding protein C-terminal domain-containing protein" evidence="1">
    <location>
        <begin position="21"/>
        <end position="210"/>
    </location>
</feature>
<reference evidence="3" key="2">
    <citation type="submission" date="2020-09" db="EMBL/GenBank/DDBJ databases">
        <authorList>
            <person name="Sun Q."/>
            <person name="Zhou Y."/>
        </authorList>
    </citation>
    <scope>NUCLEOTIDE SEQUENCE</scope>
    <source>
        <strain evidence="3">CGMCC 1.15447</strain>
    </source>
</reference>
<feature type="domain" description="Ice-binding protein C-terminal" evidence="2">
    <location>
        <begin position="181"/>
        <end position="204"/>
    </location>
</feature>
<dbReference type="RefSeq" id="WP_229668923.1">
    <property type="nucleotide sequence ID" value="NZ_BMJB01000001.1"/>
</dbReference>
<reference evidence="3" key="1">
    <citation type="journal article" date="2014" name="Int. J. Syst. Evol. Microbiol.">
        <title>Complete genome sequence of Corynebacterium casei LMG S-19264T (=DSM 44701T), isolated from a smear-ripened cheese.</title>
        <authorList>
            <consortium name="US DOE Joint Genome Institute (JGI-PGF)"/>
            <person name="Walter F."/>
            <person name="Albersmeier A."/>
            <person name="Kalinowski J."/>
            <person name="Ruckert C."/>
        </authorList>
    </citation>
    <scope>NUCLEOTIDE SEQUENCE</scope>
    <source>
        <strain evidence="3">CGMCC 1.15447</strain>
    </source>
</reference>
<dbReference type="Pfam" id="PF07589">
    <property type="entry name" value="PEP-CTERM"/>
    <property type="match status" value="1"/>
</dbReference>
<gene>
    <name evidence="3" type="ORF">GCM10011507_24690</name>
</gene>
<dbReference type="EMBL" id="BMJB01000001">
    <property type="protein sequence ID" value="GGA72141.1"/>
    <property type="molecule type" value="Genomic_DNA"/>
</dbReference>
<dbReference type="NCBIfam" id="TIGR02595">
    <property type="entry name" value="PEP_CTERM"/>
    <property type="match status" value="1"/>
</dbReference>
<proteinExistence type="predicted"/>
<dbReference type="InterPro" id="IPR013424">
    <property type="entry name" value="Ice-binding_C"/>
</dbReference>
<keyword evidence="4" id="KW-1185">Reference proteome</keyword>
<name>A0A916W7B9_9BACT</name>